<comment type="caution">
    <text evidence="2">The sequence shown here is derived from an EMBL/GenBank/DDBJ whole genome shotgun (WGS) entry which is preliminary data.</text>
</comment>
<organism evidence="2 3">
    <name type="scientific">Dolichospermum planctonicum CS-1226</name>
    <dbReference type="NCBI Taxonomy" id="3021751"/>
    <lineage>
        <taxon>Bacteria</taxon>
        <taxon>Bacillati</taxon>
        <taxon>Cyanobacteriota</taxon>
        <taxon>Cyanophyceae</taxon>
        <taxon>Nostocales</taxon>
        <taxon>Aphanizomenonaceae</taxon>
        <taxon>Dolichospermum</taxon>
        <taxon>Dolichospermum planctonicum</taxon>
    </lineage>
</organism>
<accession>A0ABT5AJ18</accession>
<name>A0ABT5AJ18_9CYAN</name>
<gene>
    <name evidence="2" type="ORF">PN451_15980</name>
</gene>
<evidence type="ECO:0000259" key="1">
    <source>
        <dbReference type="Pfam" id="PF26355"/>
    </source>
</evidence>
<keyword evidence="3" id="KW-1185">Reference proteome</keyword>
<dbReference type="RefSeq" id="WP_271797006.1">
    <property type="nucleotide sequence ID" value="NZ_JAQMUC010000090.1"/>
</dbReference>
<reference evidence="2 3" key="1">
    <citation type="submission" date="2023-01" db="EMBL/GenBank/DDBJ databases">
        <title>Genomes from the Australian National Cyanobacteria Reference Collection.</title>
        <authorList>
            <person name="Willis A."/>
            <person name="Lee E.M.F."/>
        </authorList>
    </citation>
    <scope>NUCLEOTIDE SEQUENCE [LARGE SCALE GENOMIC DNA]</scope>
    <source>
        <strain evidence="2 3">CS-1226</strain>
    </source>
</reference>
<dbReference type="EMBL" id="JAQMUC010000090">
    <property type="protein sequence ID" value="MDB9537308.1"/>
    <property type="molecule type" value="Genomic_DNA"/>
</dbReference>
<evidence type="ECO:0000313" key="2">
    <source>
        <dbReference type="EMBL" id="MDB9537308.1"/>
    </source>
</evidence>
<dbReference type="InterPro" id="IPR058651">
    <property type="entry name" value="HTH_VMAP-M9"/>
</dbReference>
<protein>
    <recommendedName>
        <fullName evidence="1">vWA-MoxR associated protein N-terminal HTH domain-containing protein</fullName>
    </recommendedName>
</protein>
<feature type="domain" description="vWA-MoxR associated protein N-terminal HTH" evidence="1">
    <location>
        <begin position="1"/>
        <end position="85"/>
    </location>
</feature>
<sequence length="85" mass="9969">MDARQMIQELKDWVQRERGIDLNLNDCQEAILEYSLRGIAYTNMDNLGYAVDTIRNNTGPDLFRYLSQVTDRRITKKNCLLTLSR</sequence>
<evidence type="ECO:0000313" key="3">
    <source>
        <dbReference type="Proteomes" id="UP001211249"/>
    </source>
</evidence>
<feature type="non-terminal residue" evidence="2">
    <location>
        <position position="85"/>
    </location>
</feature>
<proteinExistence type="predicted"/>
<dbReference type="Pfam" id="PF26355">
    <property type="entry name" value="HTH_VMAP-M9"/>
    <property type="match status" value="1"/>
</dbReference>
<dbReference type="Proteomes" id="UP001211249">
    <property type="component" value="Unassembled WGS sequence"/>
</dbReference>